<dbReference type="PANTHER" id="PTHR47788:SF1">
    <property type="entry name" value="A-ADDING TRNA NUCLEOTIDYLTRANSFERASE"/>
    <property type="match status" value="1"/>
</dbReference>
<dbReference type="Pfam" id="PF00571">
    <property type="entry name" value="CBS"/>
    <property type="match status" value="2"/>
</dbReference>
<dbReference type="InterPro" id="IPR038763">
    <property type="entry name" value="DHH_sf"/>
</dbReference>
<dbReference type="CDD" id="cd05398">
    <property type="entry name" value="NT_ClassII-CCAase"/>
    <property type="match status" value="1"/>
</dbReference>
<dbReference type="AlphaFoldDB" id="A0A915U893"/>
<dbReference type="GO" id="GO:0016779">
    <property type="term" value="F:nucleotidyltransferase activity"/>
    <property type="evidence" value="ECO:0007669"/>
    <property type="project" value="UniProtKB-KW"/>
</dbReference>
<dbReference type="SUPFAM" id="SSF64182">
    <property type="entry name" value="DHH phosphoesterases"/>
    <property type="match status" value="1"/>
</dbReference>
<keyword evidence="5" id="KW-0819">tRNA processing</keyword>
<keyword evidence="7" id="KW-0479">Metal-binding</keyword>
<evidence type="ECO:0000256" key="9">
    <source>
        <dbReference type="ARBA" id="ARBA00022842"/>
    </source>
</evidence>
<dbReference type="InterPro" id="IPR046342">
    <property type="entry name" value="CBS_dom_sf"/>
</dbReference>
<dbReference type="InterPro" id="IPR001667">
    <property type="entry name" value="DDH_dom"/>
</dbReference>
<dbReference type="Gene3D" id="3.30.460.10">
    <property type="entry name" value="Beta Polymerase, domain 2"/>
    <property type="match status" value="1"/>
</dbReference>
<dbReference type="InterPro" id="IPR032828">
    <property type="entry name" value="PolyA_RNA-bd"/>
</dbReference>
<dbReference type="PANTHER" id="PTHR47788">
    <property type="entry name" value="POLYA POLYMERASE"/>
    <property type="match status" value="1"/>
</dbReference>
<dbReference type="Pfam" id="PF01368">
    <property type="entry name" value="DHH"/>
    <property type="match status" value="1"/>
</dbReference>
<name>A0A915U893_9BACT</name>
<dbReference type="Gene3D" id="3.10.580.10">
    <property type="entry name" value="CBS-domain"/>
    <property type="match status" value="1"/>
</dbReference>
<dbReference type="Gene3D" id="3.10.310.30">
    <property type="match status" value="1"/>
</dbReference>
<dbReference type="InterPro" id="IPR000644">
    <property type="entry name" value="CBS_dom"/>
</dbReference>
<dbReference type="GO" id="GO:0000166">
    <property type="term" value="F:nucleotide binding"/>
    <property type="evidence" value="ECO:0007669"/>
    <property type="project" value="UniProtKB-KW"/>
</dbReference>
<dbReference type="GO" id="GO:0046872">
    <property type="term" value="F:metal ion binding"/>
    <property type="evidence" value="ECO:0007669"/>
    <property type="project" value="UniProtKB-KW"/>
</dbReference>
<organism evidence="14 15">
    <name type="scientific">Desulfolithobacter dissulfuricans</name>
    <dbReference type="NCBI Taxonomy" id="2795293"/>
    <lineage>
        <taxon>Bacteria</taxon>
        <taxon>Pseudomonadati</taxon>
        <taxon>Thermodesulfobacteriota</taxon>
        <taxon>Desulfobulbia</taxon>
        <taxon>Desulfobulbales</taxon>
        <taxon>Desulfobulbaceae</taxon>
        <taxon>Desulfolithobacter</taxon>
    </lineage>
</organism>
<dbReference type="GO" id="GO:0000049">
    <property type="term" value="F:tRNA binding"/>
    <property type="evidence" value="ECO:0007669"/>
    <property type="project" value="UniProtKB-KW"/>
</dbReference>
<feature type="domain" description="CBS" evidence="13">
    <location>
        <begin position="387"/>
        <end position="445"/>
    </location>
</feature>
<keyword evidence="9" id="KW-0460">Magnesium</keyword>
<keyword evidence="4 12" id="KW-0808">Transferase</keyword>
<keyword evidence="3" id="KW-0820">tRNA-binding</keyword>
<dbReference type="Pfam" id="PF01743">
    <property type="entry name" value="PolyA_pol"/>
    <property type="match status" value="1"/>
</dbReference>
<dbReference type="InterPro" id="IPR002646">
    <property type="entry name" value="PolA_pol_head_dom"/>
</dbReference>
<dbReference type="RefSeq" id="WP_267927703.1">
    <property type="nucleotide sequence ID" value="NZ_AP024233.1"/>
</dbReference>
<evidence type="ECO:0000256" key="11">
    <source>
        <dbReference type="PROSITE-ProRule" id="PRU00703"/>
    </source>
</evidence>
<dbReference type="Gene3D" id="3.90.1640.10">
    <property type="entry name" value="inorganic pyrophosphatase (n-terminal core)"/>
    <property type="match status" value="1"/>
</dbReference>
<dbReference type="Proteomes" id="UP001063350">
    <property type="component" value="Chromosome"/>
</dbReference>
<proteinExistence type="inferred from homology"/>
<protein>
    <submittedName>
        <fullName evidence="14">Poly(A) polymerase</fullName>
    </submittedName>
</protein>
<dbReference type="GO" id="GO:0008033">
    <property type="term" value="P:tRNA processing"/>
    <property type="evidence" value="ECO:0007669"/>
    <property type="project" value="UniProtKB-KW"/>
</dbReference>
<dbReference type="EMBL" id="AP024233">
    <property type="protein sequence ID" value="BCO07761.1"/>
    <property type="molecule type" value="Genomic_DNA"/>
</dbReference>
<evidence type="ECO:0000313" key="14">
    <source>
        <dbReference type="EMBL" id="BCO07761.1"/>
    </source>
</evidence>
<dbReference type="InterPro" id="IPR052390">
    <property type="entry name" value="tRNA_nt/polyA_polymerase"/>
</dbReference>
<dbReference type="SMART" id="SM00116">
    <property type="entry name" value="CBS"/>
    <property type="match status" value="2"/>
</dbReference>
<keyword evidence="10 12" id="KW-0694">RNA-binding</keyword>
<evidence type="ECO:0000256" key="7">
    <source>
        <dbReference type="ARBA" id="ARBA00022723"/>
    </source>
</evidence>
<dbReference type="InterPro" id="IPR043519">
    <property type="entry name" value="NT_sf"/>
</dbReference>
<evidence type="ECO:0000256" key="2">
    <source>
        <dbReference type="ARBA" id="ARBA00007265"/>
    </source>
</evidence>
<evidence type="ECO:0000256" key="10">
    <source>
        <dbReference type="ARBA" id="ARBA00022884"/>
    </source>
</evidence>
<evidence type="ECO:0000256" key="12">
    <source>
        <dbReference type="RuleBase" id="RU003953"/>
    </source>
</evidence>
<evidence type="ECO:0000256" key="5">
    <source>
        <dbReference type="ARBA" id="ARBA00022694"/>
    </source>
</evidence>
<comment type="similarity">
    <text evidence="2 12">Belongs to the tRNA nucleotidyltransferase/poly(A) polymerase family.</text>
</comment>
<keyword evidence="8" id="KW-0547">Nucleotide-binding</keyword>
<evidence type="ECO:0000313" key="15">
    <source>
        <dbReference type="Proteomes" id="UP001063350"/>
    </source>
</evidence>
<keyword evidence="11" id="KW-0129">CBS domain</keyword>
<gene>
    <name evidence="14" type="primary">ccaA</name>
    <name evidence="14" type="ORF">GF1_01370</name>
</gene>
<dbReference type="Gene3D" id="1.10.3090.10">
    <property type="entry name" value="cca-adding enzyme, domain 2"/>
    <property type="match status" value="1"/>
</dbReference>
<sequence>MEVITTHLNADFDGLASMIAARKLYPEAELVFAGSQEKNVRLYLAQEMRNLYDFKKLKHIEPEKIRRLIVVDTRQARRIGPLARCLTNHGLELHLYDHHPDSPSDLGATLEIVEPLGSTTTIFTRIFRERKIEVSAEEATLMALGIYEDTGSFLHSTTTPADLEAAAWLLEQGANLDIVTQFLSVDLSSDQVGLLGDLIKNTTTYTIGSVEIAVSKLTLPEYVDNFAVIVRRLMVMENLDALFALLQMGERLYLIARSRIPEVNVGFIARDFGGGGHASAASATIRDMTLFEAEDKLVHLLHRYVRPRAMAGELMSSPVIAVTPDVCIEEANQLLTRYNITVLPVVEKAAGPDKTTEPTGVLGLISRRVVEKAIFHKLGHLPVSEYMTTEIATLPPDATLADIQELIIEYRQRLIPVVEDERVKGVITRTDLLNLLVGDPSHLPKGLLQEDEHPSVARTRNLSNLMAENLGRDIMVLLQKIGTVAEDLGYNAYVVGGFVRDLLLQTKNLDIDIVIEGNGIRFAKELARRLDGSVRTHEKFATATVILPDGQRLDVATARLEYYEYPAAMPTVELSSIKLDLFRRDFTINAMAIHLNPQHFGTLIDFFSSQNDLRERRIQVLHNLSFVEDPTRIFRAIRIEQRLDFHITRHTEKLIRNAVKMNLFDRFSGPRFLGELKQILSEDNPIPALRRMAQFDLFQFLWPDLRPNLKIDRRFVHVLTQAGRAISWFKLLYLKEKCEPWIVYLLAIYSRSRIRELINFCKRFELPEKLEKTLVRQKAAADRIARDMLHRPHMKPSEIYWLLQDLDNEGLLYLMAIARKKHIQQAVSRFVTELRKVQPLLSGHDLQEMGFTPGPLYRTMLNHLIETQLNGEITDKKTAREFILEKYGDKARKTDTEEQEDDMNQA</sequence>
<evidence type="ECO:0000256" key="4">
    <source>
        <dbReference type="ARBA" id="ARBA00022679"/>
    </source>
</evidence>
<evidence type="ECO:0000256" key="3">
    <source>
        <dbReference type="ARBA" id="ARBA00022555"/>
    </source>
</evidence>
<dbReference type="CDD" id="cd17772">
    <property type="entry name" value="CBS_pair_DHH_polyA_Pol_assoc"/>
    <property type="match status" value="1"/>
</dbReference>
<keyword evidence="15" id="KW-1185">Reference proteome</keyword>
<evidence type="ECO:0000259" key="13">
    <source>
        <dbReference type="PROSITE" id="PS51371"/>
    </source>
</evidence>
<dbReference type="SUPFAM" id="SSF81891">
    <property type="entry name" value="Poly A polymerase C-terminal region-like"/>
    <property type="match status" value="1"/>
</dbReference>
<dbReference type="SUPFAM" id="SSF81301">
    <property type="entry name" value="Nucleotidyltransferase"/>
    <property type="match status" value="1"/>
</dbReference>
<comment type="cofactor">
    <cofactor evidence="1">
        <name>Mg(2+)</name>
        <dbReference type="ChEBI" id="CHEBI:18420"/>
    </cofactor>
</comment>
<accession>A0A915U893</accession>
<evidence type="ECO:0000256" key="6">
    <source>
        <dbReference type="ARBA" id="ARBA00022695"/>
    </source>
</evidence>
<reference evidence="14" key="1">
    <citation type="submission" date="2020-12" db="EMBL/GenBank/DDBJ databases">
        <title>Desulfobium dissulfuricans gen. nov., sp. nov., a novel mesophilic, sulfate-reducing bacterium isolated from a deep-sea hydrothermal vent.</title>
        <authorList>
            <person name="Hashimoto Y."/>
            <person name="Tame A."/>
            <person name="Sawayama S."/>
            <person name="Miyazaki J."/>
            <person name="Takai K."/>
            <person name="Nakagawa S."/>
        </authorList>
    </citation>
    <scope>NUCLEOTIDE SEQUENCE</scope>
    <source>
        <strain evidence="14">GF1</strain>
    </source>
</reference>
<dbReference type="SUPFAM" id="SSF54631">
    <property type="entry name" value="CBS-domain pair"/>
    <property type="match status" value="1"/>
</dbReference>
<keyword evidence="6" id="KW-0548">Nucleotidyltransferase</keyword>
<evidence type="ECO:0000256" key="8">
    <source>
        <dbReference type="ARBA" id="ARBA00022741"/>
    </source>
</evidence>
<dbReference type="PROSITE" id="PS51371">
    <property type="entry name" value="CBS"/>
    <property type="match status" value="2"/>
</dbReference>
<dbReference type="KEGG" id="ddu:GF1_01370"/>
<feature type="domain" description="CBS" evidence="13">
    <location>
        <begin position="315"/>
        <end position="383"/>
    </location>
</feature>
<dbReference type="Pfam" id="PF12627">
    <property type="entry name" value="PolyA_pol_RNAbd"/>
    <property type="match status" value="1"/>
</dbReference>
<evidence type="ECO:0000256" key="1">
    <source>
        <dbReference type="ARBA" id="ARBA00001946"/>
    </source>
</evidence>